<dbReference type="Gene3D" id="2.30.30.40">
    <property type="entry name" value="SH3 Domains"/>
    <property type="match status" value="1"/>
</dbReference>
<name>A0AAN4ZMC9_9BILA</name>
<evidence type="ECO:0000256" key="6">
    <source>
        <dbReference type="PROSITE-ProRule" id="PRU00125"/>
    </source>
</evidence>
<dbReference type="SMART" id="SM00132">
    <property type="entry name" value="LIM"/>
    <property type="match status" value="1"/>
</dbReference>
<protein>
    <submittedName>
        <fullName evidence="11">Uncharacterized protein</fullName>
    </submittedName>
</protein>
<dbReference type="SMART" id="SM00227">
    <property type="entry name" value="NEBU"/>
    <property type="match status" value="2"/>
</dbReference>
<evidence type="ECO:0000256" key="1">
    <source>
        <dbReference type="ARBA" id="ARBA00022443"/>
    </source>
</evidence>
<comment type="caution">
    <text evidence="11">The sequence shown here is derived from an EMBL/GenBank/DDBJ whole genome shotgun (WGS) entry which is preliminary data.</text>
</comment>
<dbReference type="GO" id="GO:0046872">
    <property type="term" value="F:metal ion binding"/>
    <property type="evidence" value="ECO:0007669"/>
    <property type="project" value="UniProtKB-KW"/>
</dbReference>
<dbReference type="Pfam" id="PF00018">
    <property type="entry name" value="SH3_1"/>
    <property type="match status" value="1"/>
</dbReference>
<dbReference type="SUPFAM" id="SSF50044">
    <property type="entry name" value="SH3-domain"/>
    <property type="match status" value="1"/>
</dbReference>
<feature type="compositionally biased region" description="Low complexity" evidence="8">
    <location>
        <begin position="176"/>
        <end position="185"/>
    </location>
</feature>
<dbReference type="PANTHER" id="PTHR46218">
    <property type="entry name" value="LASP"/>
    <property type="match status" value="1"/>
</dbReference>
<keyword evidence="3" id="KW-0677">Repeat</keyword>
<evidence type="ECO:0000313" key="12">
    <source>
        <dbReference type="Proteomes" id="UP001328107"/>
    </source>
</evidence>
<dbReference type="Proteomes" id="UP001328107">
    <property type="component" value="Unassembled WGS sequence"/>
</dbReference>
<dbReference type="PROSITE" id="PS50023">
    <property type="entry name" value="LIM_DOMAIN_2"/>
    <property type="match status" value="1"/>
</dbReference>
<dbReference type="SMART" id="SM00326">
    <property type="entry name" value="SH3"/>
    <property type="match status" value="1"/>
</dbReference>
<keyword evidence="12" id="KW-1185">Reference proteome</keyword>
<dbReference type="InterPro" id="IPR001452">
    <property type="entry name" value="SH3_domain"/>
</dbReference>
<dbReference type="CDD" id="cd09447">
    <property type="entry name" value="LIM_LASP"/>
    <property type="match status" value="1"/>
</dbReference>
<evidence type="ECO:0000256" key="2">
    <source>
        <dbReference type="ARBA" id="ARBA00022723"/>
    </source>
</evidence>
<reference evidence="12" key="1">
    <citation type="submission" date="2022-10" db="EMBL/GenBank/DDBJ databases">
        <title>Genome assembly of Pristionchus species.</title>
        <authorList>
            <person name="Yoshida K."/>
            <person name="Sommer R.J."/>
        </authorList>
    </citation>
    <scope>NUCLEOTIDE SEQUENCE [LARGE SCALE GENOMIC DNA]</scope>
    <source>
        <strain evidence="12">RS5460</strain>
    </source>
</reference>
<keyword evidence="1 7" id="KW-0728">SH3 domain</keyword>
<dbReference type="InterPro" id="IPR051759">
    <property type="entry name" value="LIM-SH3_domain_protein"/>
</dbReference>
<keyword evidence="5 6" id="KW-0440">LIM domain</keyword>
<feature type="region of interest" description="Disordered" evidence="8">
    <location>
        <begin position="170"/>
        <end position="194"/>
    </location>
</feature>
<dbReference type="GO" id="GO:0051015">
    <property type="term" value="F:actin filament binding"/>
    <property type="evidence" value="ECO:0007669"/>
    <property type="project" value="TreeGrafter"/>
</dbReference>
<dbReference type="PANTHER" id="PTHR46218:SF4">
    <property type="entry name" value="LIM AND SH3 DOMAIN PROTEIN LASP"/>
    <property type="match status" value="1"/>
</dbReference>
<dbReference type="CDD" id="cd11789">
    <property type="entry name" value="SH3_Nebulin_family_C"/>
    <property type="match status" value="1"/>
</dbReference>
<keyword evidence="4 6" id="KW-0862">Zinc</keyword>
<keyword evidence="2 6" id="KW-0479">Metal-binding</keyword>
<evidence type="ECO:0000256" key="4">
    <source>
        <dbReference type="ARBA" id="ARBA00022833"/>
    </source>
</evidence>
<feature type="domain" description="SH3" evidence="9">
    <location>
        <begin position="297"/>
        <end position="358"/>
    </location>
</feature>
<evidence type="ECO:0000313" key="11">
    <source>
        <dbReference type="EMBL" id="GMR42519.1"/>
    </source>
</evidence>
<dbReference type="InterPro" id="IPR000900">
    <property type="entry name" value="Nebulin_repeat"/>
</dbReference>
<evidence type="ECO:0000256" key="3">
    <source>
        <dbReference type="ARBA" id="ARBA00022737"/>
    </source>
</evidence>
<dbReference type="EMBL" id="BTRK01000003">
    <property type="protein sequence ID" value="GMR42519.1"/>
    <property type="molecule type" value="Genomic_DNA"/>
</dbReference>
<dbReference type="GO" id="GO:0005737">
    <property type="term" value="C:cytoplasm"/>
    <property type="evidence" value="ECO:0007669"/>
    <property type="project" value="UniProtKB-ARBA"/>
</dbReference>
<sequence>SILLPISLHFWYNSGSPLIKMQKCAREECGKTVYQLEELKCLDKVWHKMCFKCTVCGMALNMKNYKGYNKMPYCEPHYPKTVPSVVADTPEMRRLAENTKNQSQIKYHAEYEKMKGTKTEITDDPEIQRHKKNTQVQSSVQYSGEMDKRKMQEEARPQVVSTQDVTGFLVTPPPSSMSSSISPEPGEYAPSSTMESPYSARLASQSGSLVYSSDHGGSVVSTQSTRPVGSIADYDPLNGQWGSQNTTNNAAKINEMMKNAPAGSKAEPLSPPEPQRVVSPASQSVSLGGRTLTGAGQAGFAVKAIYDYTAADKDEVTFIEGDIIVNCAKVDDGWMTGTVQRTLQWGMLPANYVESYKQPTGLHRIH</sequence>
<dbReference type="InterPro" id="IPR001781">
    <property type="entry name" value="Znf_LIM"/>
</dbReference>
<dbReference type="Gene3D" id="2.10.110.10">
    <property type="entry name" value="Cysteine Rich Protein"/>
    <property type="match status" value="1"/>
</dbReference>
<feature type="non-terminal residue" evidence="11">
    <location>
        <position position="1"/>
    </location>
</feature>
<dbReference type="GO" id="GO:0005925">
    <property type="term" value="C:focal adhesion"/>
    <property type="evidence" value="ECO:0007669"/>
    <property type="project" value="TreeGrafter"/>
</dbReference>
<evidence type="ECO:0000259" key="9">
    <source>
        <dbReference type="PROSITE" id="PS50002"/>
    </source>
</evidence>
<proteinExistence type="predicted"/>
<dbReference type="AlphaFoldDB" id="A0AAN4ZMC9"/>
<dbReference type="PRINTS" id="PR00452">
    <property type="entry name" value="SH3DOMAIN"/>
</dbReference>
<dbReference type="Pfam" id="PF00412">
    <property type="entry name" value="LIM"/>
    <property type="match status" value="1"/>
</dbReference>
<evidence type="ECO:0000256" key="8">
    <source>
        <dbReference type="SAM" id="MobiDB-lite"/>
    </source>
</evidence>
<dbReference type="PROSITE" id="PS51216">
    <property type="entry name" value="NEBULIN"/>
    <property type="match status" value="2"/>
</dbReference>
<evidence type="ECO:0000256" key="5">
    <source>
        <dbReference type="ARBA" id="ARBA00023038"/>
    </source>
</evidence>
<dbReference type="SUPFAM" id="SSF57716">
    <property type="entry name" value="Glucocorticoid receptor-like (DNA-binding domain)"/>
    <property type="match status" value="2"/>
</dbReference>
<feature type="domain" description="LIM zinc-binding" evidence="10">
    <location>
        <begin position="24"/>
        <end position="84"/>
    </location>
</feature>
<dbReference type="InterPro" id="IPR036028">
    <property type="entry name" value="SH3-like_dom_sf"/>
</dbReference>
<gene>
    <name evidence="11" type="ORF">PMAYCL1PPCAC_12714</name>
</gene>
<accession>A0AAN4ZMC9</accession>
<dbReference type="Pfam" id="PF00880">
    <property type="entry name" value="Nebulin"/>
    <property type="match status" value="2"/>
</dbReference>
<evidence type="ECO:0000256" key="7">
    <source>
        <dbReference type="PROSITE-ProRule" id="PRU00192"/>
    </source>
</evidence>
<dbReference type="PROSITE" id="PS50002">
    <property type="entry name" value="SH3"/>
    <property type="match status" value="1"/>
</dbReference>
<organism evidence="11 12">
    <name type="scientific">Pristionchus mayeri</name>
    <dbReference type="NCBI Taxonomy" id="1317129"/>
    <lineage>
        <taxon>Eukaryota</taxon>
        <taxon>Metazoa</taxon>
        <taxon>Ecdysozoa</taxon>
        <taxon>Nematoda</taxon>
        <taxon>Chromadorea</taxon>
        <taxon>Rhabditida</taxon>
        <taxon>Rhabditina</taxon>
        <taxon>Diplogasteromorpha</taxon>
        <taxon>Diplogasteroidea</taxon>
        <taxon>Neodiplogasteridae</taxon>
        <taxon>Pristionchus</taxon>
    </lineage>
</organism>
<evidence type="ECO:0000259" key="10">
    <source>
        <dbReference type="PROSITE" id="PS50023"/>
    </source>
</evidence>
<dbReference type="FunFam" id="2.10.110.10:FF:000087">
    <property type="entry name" value="LIM zinc-binding domain-containing Nebulette"/>
    <property type="match status" value="1"/>
</dbReference>
<dbReference type="FunFam" id="2.30.30.40:FF:000007">
    <property type="entry name" value="nebulin isoform X1"/>
    <property type="match status" value="1"/>
</dbReference>